<dbReference type="SMART" id="SM00278">
    <property type="entry name" value="HhH1"/>
    <property type="match status" value="2"/>
</dbReference>
<feature type="domain" description="Helix-hairpin-helix DNA-binding motif class 1" evidence="2">
    <location>
        <begin position="51"/>
        <end position="70"/>
    </location>
</feature>
<evidence type="ECO:0000313" key="4">
    <source>
        <dbReference type="Proteomes" id="UP000615755"/>
    </source>
</evidence>
<feature type="chain" id="PRO_5046344674" evidence="1">
    <location>
        <begin position="21"/>
        <end position="103"/>
    </location>
</feature>
<dbReference type="InterPro" id="IPR003583">
    <property type="entry name" value="Hlx-hairpin-Hlx_DNA-bd_motif"/>
</dbReference>
<proteinExistence type="predicted"/>
<evidence type="ECO:0000313" key="3">
    <source>
        <dbReference type="EMBL" id="MBE0367322.1"/>
    </source>
</evidence>
<organism evidence="3 4">
    <name type="scientific">Pseudoalteromonas aurantia 208</name>
    <dbReference type="NCBI Taxonomy" id="1314867"/>
    <lineage>
        <taxon>Bacteria</taxon>
        <taxon>Pseudomonadati</taxon>
        <taxon>Pseudomonadota</taxon>
        <taxon>Gammaproteobacteria</taxon>
        <taxon>Alteromonadales</taxon>
        <taxon>Pseudoalteromonadaceae</taxon>
        <taxon>Pseudoalteromonas</taxon>
    </lineage>
</organism>
<dbReference type="PANTHER" id="PTHR21180">
    <property type="entry name" value="ENDONUCLEASE/EXONUCLEASE/PHOSPHATASE FAMILY DOMAIN-CONTAINING PROTEIN 1"/>
    <property type="match status" value="1"/>
</dbReference>
<dbReference type="RefSeq" id="WP_192506763.1">
    <property type="nucleotide sequence ID" value="NZ_AQGV01000012.1"/>
</dbReference>
<feature type="signal peptide" evidence="1">
    <location>
        <begin position="1"/>
        <end position="20"/>
    </location>
</feature>
<keyword evidence="1" id="KW-0732">Signal</keyword>
<dbReference type="NCBIfam" id="TIGR00426">
    <property type="entry name" value="competence protein ComEA helix-hairpin-helix repeat region"/>
    <property type="match status" value="1"/>
</dbReference>
<dbReference type="EMBL" id="AQGV01000012">
    <property type="protein sequence ID" value="MBE0367322.1"/>
    <property type="molecule type" value="Genomic_DNA"/>
</dbReference>
<comment type="caution">
    <text evidence="3">The sequence shown here is derived from an EMBL/GenBank/DDBJ whole genome shotgun (WGS) entry which is preliminary data.</text>
</comment>
<dbReference type="Gene3D" id="1.10.150.280">
    <property type="entry name" value="AF1531-like domain"/>
    <property type="match status" value="1"/>
</dbReference>
<reference evidence="3 4" key="1">
    <citation type="submission" date="2015-03" db="EMBL/GenBank/DDBJ databases">
        <title>Genome sequence of Pseudoalteromonas aurantia.</title>
        <authorList>
            <person name="Xie B.-B."/>
            <person name="Rong J.-C."/>
            <person name="Qin Q.-L."/>
            <person name="Zhang Y.-Z."/>
        </authorList>
    </citation>
    <scope>NUCLEOTIDE SEQUENCE [LARGE SCALE GENOMIC DNA]</scope>
    <source>
        <strain evidence="3 4">208</strain>
    </source>
</reference>
<dbReference type="InterPro" id="IPR010994">
    <property type="entry name" value="RuvA_2-like"/>
</dbReference>
<keyword evidence="4" id="KW-1185">Reference proteome</keyword>
<dbReference type="PANTHER" id="PTHR21180:SF32">
    <property type="entry name" value="ENDONUCLEASE_EXONUCLEASE_PHOSPHATASE FAMILY DOMAIN-CONTAINING PROTEIN 1"/>
    <property type="match status" value="1"/>
</dbReference>
<dbReference type="Pfam" id="PF12836">
    <property type="entry name" value="HHH_3"/>
    <property type="match status" value="1"/>
</dbReference>
<gene>
    <name evidence="3" type="primary">comEA</name>
    <name evidence="3" type="ORF">PAUR_a0665</name>
</gene>
<dbReference type="Proteomes" id="UP000615755">
    <property type="component" value="Unassembled WGS sequence"/>
</dbReference>
<protein>
    <submittedName>
        <fullName evidence="3">Competence protein ComEA</fullName>
    </submittedName>
</protein>
<dbReference type="SUPFAM" id="SSF47781">
    <property type="entry name" value="RuvA domain 2-like"/>
    <property type="match status" value="1"/>
</dbReference>
<accession>A0ABR9E984</accession>
<dbReference type="InterPro" id="IPR004509">
    <property type="entry name" value="Competence_ComEA_HhH"/>
</dbReference>
<evidence type="ECO:0000256" key="1">
    <source>
        <dbReference type="SAM" id="SignalP"/>
    </source>
</evidence>
<name>A0ABR9E984_9GAMM</name>
<dbReference type="InterPro" id="IPR051675">
    <property type="entry name" value="Endo/Exo/Phosphatase_dom_1"/>
</dbReference>
<evidence type="ECO:0000259" key="2">
    <source>
        <dbReference type="SMART" id="SM00278"/>
    </source>
</evidence>
<sequence length="103" mass="11521">MHIRNILLVTSILFSTFNHAVENEQPLPLEETRSTSHNKFELVNINFAHWQELAVLPGIGEKKAQAIINYRSQHGNFLDLASLGEVKGIGQGILLKLEGKVSF</sequence>
<feature type="domain" description="Helix-hairpin-helix DNA-binding motif class 1" evidence="2">
    <location>
        <begin position="81"/>
        <end position="100"/>
    </location>
</feature>